<name>A0A1J1J026_9DIPT</name>
<proteinExistence type="predicted"/>
<reference evidence="1 2" key="1">
    <citation type="submission" date="2015-04" db="EMBL/GenBank/DDBJ databases">
        <authorList>
            <person name="Syromyatnikov M.Y."/>
            <person name="Popov V.N."/>
        </authorList>
    </citation>
    <scope>NUCLEOTIDE SEQUENCE [LARGE SCALE GENOMIC DNA]</scope>
</reference>
<protein>
    <submittedName>
        <fullName evidence="1">CLUMA_CG018712, isoform A</fullName>
    </submittedName>
</protein>
<dbReference type="EMBL" id="CVRI01000065">
    <property type="protein sequence ID" value="CRL05680.1"/>
    <property type="molecule type" value="Genomic_DNA"/>
</dbReference>
<dbReference type="AlphaFoldDB" id="A0A1J1J026"/>
<accession>A0A1J1J026</accession>
<keyword evidence="2" id="KW-1185">Reference proteome</keyword>
<organism evidence="1 2">
    <name type="scientific">Clunio marinus</name>
    <dbReference type="NCBI Taxonomy" id="568069"/>
    <lineage>
        <taxon>Eukaryota</taxon>
        <taxon>Metazoa</taxon>
        <taxon>Ecdysozoa</taxon>
        <taxon>Arthropoda</taxon>
        <taxon>Hexapoda</taxon>
        <taxon>Insecta</taxon>
        <taxon>Pterygota</taxon>
        <taxon>Neoptera</taxon>
        <taxon>Endopterygota</taxon>
        <taxon>Diptera</taxon>
        <taxon>Nematocera</taxon>
        <taxon>Chironomoidea</taxon>
        <taxon>Chironomidae</taxon>
        <taxon>Clunio</taxon>
    </lineage>
</organism>
<evidence type="ECO:0000313" key="1">
    <source>
        <dbReference type="EMBL" id="CRL05680.1"/>
    </source>
</evidence>
<sequence length="111" mass="12846">MIKTSADEVTIQTFPSCFAFNRHYFMLEARKPIKTTKDPNDASAQPSNTIKITHITHIMDPGCAKLKNQMEMKKRSNAKRQQIFFIKRVKTLWRGKENQKMTSLSSSKLLL</sequence>
<evidence type="ECO:0000313" key="2">
    <source>
        <dbReference type="Proteomes" id="UP000183832"/>
    </source>
</evidence>
<gene>
    <name evidence="1" type="ORF">CLUMA_CG018712</name>
</gene>
<dbReference type="Proteomes" id="UP000183832">
    <property type="component" value="Unassembled WGS sequence"/>
</dbReference>